<sequence length="35" mass="4181">MHITLLIFLSIITIVIFLSGMWIFFMGLIYELYID</sequence>
<accession>A8S344</accession>
<protein>
    <submittedName>
        <fullName evidence="2">Uncharacterized protein</fullName>
    </submittedName>
</protein>
<dbReference type="EMBL" id="ABCC02000053">
    <property type="protein sequence ID" value="EDP13248.1"/>
    <property type="molecule type" value="Genomic_DNA"/>
</dbReference>
<reference evidence="2 3" key="1">
    <citation type="submission" date="2007-08" db="EMBL/GenBank/DDBJ databases">
        <authorList>
            <person name="Fulton L."/>
            <person name="Clifton S."/>
            <person name="Fulton B."/>
            <person name="Xu J."/>
            <person name="Minx P."/>
            <person name="Pepin K.H."/>
            <person name="Johnson M."/>
            <person name="Thiruvilangam P."/>
            <person name="Bhonagiri V."/>
            <person name="Nash W.E."/>
            <person name="Mardis E.R."/>
            <person name="Wilson R.K."/>
        </authorList>
    </citation>
    <scope>NUCLEOTIDE SEQUENCE [LARGE SCALE GENOMIC DNA]</scope>
    <source>
        <strain evidence="3">ATCC BAA-613 / DSM 15670 / CCUG 46953 / JCM 12243 / WAL 16351</strain>
    </source>
</reference>
<gene>
    <name evidence="2" type="ORF">CLOBOL_06487</name>
</gene>
<dbReference type="Proteomes" id="UP000005396">
    <property type="component" value="Unassembled WGS sequence"/>
</dbReference>
<evidence type="ECO:0000313" key="3">
    <source>
        <dbReference type="Proteomes" id="UP000005396"/>
    </source>
</evidence>
<name>A8S344_ENTBW</name>
<keyword evidence="1" id="KW-1133">Transmembrane helix</keyword>
<evidence type="ECO:0000313" key="2">
    <source>
        <dbReference type="EMBL" id="EDP13248.1"/>
    </source>
</evidence>
<comment type="caution">
    <text evidence="2">The sequence shown here is derived from an EMBL/GenBank/DDBJ whole genome shotgun (WGS) entry which is preliminary data.</text>
</comment>
<dbReference type="PaxDb" id="411902-CLOBOL_06487"/>
<dbReference type="HOGENOM" id="CLU_3364199_0_0_9"/>
<feature type="transmembrane region" description="Helical" evidence="1">
    <location>
        <begin position="6"/>
        <end position="30"/>
    </location>
</feature>
<evidence type="ECO:0000256" key="1">
    <source>
        <dbReference type="SAM" id="Phobius"/>
    </source>
</evidence>
<keyword evidence="1" id="KW-0472">Membrane</keyword>
<reference evidence="2 3" key="2">
    <citation type="submission" date="2007-09" db="EMBL/GenBank/DDBJ databases">
        <title>Draft genome sequence of Clostridium bolteae (ATCC BAA-613).</title>
        <authorList>
            <person name="Sudarsanam P."/>
            <person name="Ley R."/>
            <person name="Guruge J."/>
            <person name="Turnbaugh P.J."/>
            <person name="Mahowald M."/>
            <person name="Liep D."/>
            <person name="Gordon J."/>
        </authorList>
    </citation>
    <scope>NUCLEOTIDE SEQUENCE [LARGE SCALE GENOMIC DNA]</scope>
    <source>
        <strain evidence="3">ATCC BAA-613 / DSM 15670 / CCUG 46953 / JCM 12243 / WAL 16351</strain>
    </source>
</reference>
<organism evidence="2 3">
    <name type="scientific">Enterocloster bolteae (strain ATCC BAA-613 / DSM 15670 / CCUG 46953 / JCM 12243 / WAL 16351)</name>
    <name type="common">Clostridium bolteae</name>
    <dbReference type="NCBI Taxonomy" id="411902"/>
    <lineage>
        <taxon>Bacteria</taxon>
        <taxon>Bacillati</taxon>
        <taxon>Bacillota</taxon>
        <taxon>Clostridia</taxon>
        <taxon>Lachnospirales</taxon>
        <taxon>Lachnospiraceae</taxon>
        <taxon>Enterocloster</taxon>
    </lineage>
</organism>
<proteinExistence type="predicted"/>
<dbReference type="AlphaFoldDB" id="A8S344"/>
<keyword evidence="1" id="KW-0812">Transmembrane</keyword>